<keyword evidence="1" id="KW-0812">Transmembrane</keyword>
<gene>
    <name evidence="2" type="ORF">Q9312_00470</name>
</gene>
<dbReference type="AlphaFoldDB" id="A0AA51RTX4"/>
<dbReference type="KEGG" id="plei:Q9312_00470"/>
<organism evidence="2 3">
    <name type="scientific">Pleionea litopenaei</name>
    <dbReference type="NCBI Taxonomy" id="3070815"/>
    <lineage>
        <taxon>Bacteria</taxon>
        <taxon>Pseudomonadati</taxon>
        <taxon>Pseudomonadota</taxon>
        <taxon>Gammaproteobacteria</taxon>
        <taxon>Oceanospirillales</taxon>
        <taxon>Pleioneaceae</taxon>
        <taxon>Pleionea</taxon>
    </lineage>
</organism>
<dbReference type="Pfam" id="PF09842">
    <property type="entry name" value="DUF2069"/>
    <property type="match status" value="1"/>
</dbReference>
<sequence>MNTTVSQNLMLPKSIYGRVTQLSYFALLALLIVWSSFLFPATTVPIYWKILAWCLPLLFALPGVLKGKLYTFAWLQFINMLYFCHGVWYLPSQDAQRWLGIIELIFVFINFSCAILAIRQQKKKT</sequence>
<keyword evidence="1" id="KW-1133">Transmembrane helix</keyword>
<evidence type="ECO:0000313" key="2">
    <source>
        <dbReference type="EMBL" id="WMS87418.1"/>
    </source>
</evidence>
<feature type="transmembrane region" description="Helical" evidence="1">
    <location>
        <begin position="72"/>
        <end position="91"/>
    </location>
</feature>
<feature type="transmembrane region" description="Helical" evidence="1">
    <location>
        <begin position="97"/>
        <end position="118"/>
    </location>
</feature>
<dbReference type="RefSeq" id="WP_309202561.1">
    <property type="nucleotide sequence ID" value="NZ_CP133548.1"/>
</dbReference>
<feature type="transmembrane region" description="Helical" evidence="1">
    <location>
        <begin position="46"/>
        <end position="65"/>
    </location>
</feature>
<dbReference type="InterPro" id="IPR018643">
    <property type="entry name" value="DUF2069_membrane"/>
</dbReference>
<protein>
    <submittedName>
        <fullName evidence="2">DUF2069 domain-containing protein</fullName>
    </submittedName>
</protein>
<name>A0AA51RTX4_9GAMM</name>
<keyword evidence="3" id="KW-1185">Reference proteome</keyword>
<reference evidence="2 3" key="1">
    <citation type="submission" date="2023-08" db="EMBL/GenBank/DDBJ databases">
        <title>Pleionea litopenaei sp. nov., isolated from stomach of juvenile Litopenaeus vannamei.</title>
        <authorList>
            <person name="Rho A.M."/>
            <person name="Hwang C.Y."/>
        </authorList>
    </citation>
    <scope>NUCLEOTIDE SEQUENCE [LARGE SCALE GENOMIC DNA]</scope>
    <source>
        <strain evidence="2 3">HL-JVS1</strain>
    </source>
</reference>
<keyword evidence="1" id="KW-0472">Membrane</keyword>
<dbReference type="EMBL" id="CP133548">
    <property type="protein sequence ID" value="WMS87418.1"/>
    <property type="molecule type" value="Genomic_DNA"/>
</dbReference>
<dbReference type="Proteomes" id="UP001239782">
    <property type="component" value="Chromosome"/>
</dbReference>
<proteinExistence type="predicted"/>
<feature type="transmembrane region" description="Helical" evidence="1">
    <location>
        <begin position="21"/>
        <end position="40"/>
    </location>
</feature>
<evidence type="ECO:0000256" key="1">
    <source>
        <dbReference type="SAM" id="Phobius"/>
    </source>
</evidence>
<accession>A0AA51RTX4</accession>
<evidence type="ECO:0000313" key="3">
    <source>
        <dbReference type="Proteomes" id="UP001239782"/>
    </source>
</evidence>